<dbReference type="Gene3D" id="1.20.1250.20">
    <property type="entry name" value="MFS general substrate transporter like domains"/>
    <property type="match status" value="1"/>
</dbReference>
<feature type="transmembrane region" description="Helical" evidence="5">
    <location>
        <begin position="436"/>
        <end position="456"/>
    </location>
</feature>
<evidence type="ECO:0000313" key="7">
    <source>
        <dbReference type="EMBL" id="JAV70027.1"/>
    </source>
</evidence>
<dbReference type="Proteomes" id="UP000327044">
    <property type="component" value="Unassembled WGS sequence"/>
</dbReference>
<dbReference type="GO" id="GO:0022857">
    <property type="term" value="F:transmembrane transporter activity"/>
    <property type="evidence" value="ECO:0007669"/>
    <property type="project" value="InterPro"/>
</dbReference>
<dbReference type="PROSITE" id="PS50850">
    <property type="entry name" value="MFS"/>
    <property type="match status" value="1"/>
</dbReference>
<dbReference type="Pfam" id="PF00083">
    <property type="entry name" value="Sugar_tr"/>
    <property type="match status" value="1"/>
</dbReference>
<sequence>MTITGNDIVNQITTGVNGSSNRLSSLRKAMPQILAVMVKNVVLISFGLTVGYVTILIPALSENVASNEFHLDNSQISWIGSISMMCVPIGCLISGIVTDPIGRRRSMQIINIPFIICWIIFYFANQLWHFYFALAMGGFFGGLVEAPILTYVSEITQPHLRGALAASSSVAVIAGILIEFILGTFLEWRTVALISCVFPVTSFCLLCFMPESPHWLIMNNKIDKARKSLAWLRGWTSLEDVEEEIQNICRSQKMEESQKGDATIHRSFIRRQLESAKGYTKKTFLWPFTMVAFLYFLSHFTGSTTLQTYAVKLFETLQSPIDVYYATIIMGAAELLGCIVSLFLVKYCGKRIMAFISITGVGVCDVIIGTYAYVMNIDTFASSDNTPAASNFEFDDHQWVALGTLVCLAFVSHCGFRALPWILIGEIYPHDIRATGCGISGAISYVFAFASNKVFLQLGAMLTIPGIYWFYGSLSFVGLVCIYFILPETEGKSLEAITDHFSGKSKLGNKVQRSKKGQLCGNINLAFVTTEPEYRQKEDVDSKL</sequence>
<keyword evidence="4 5" id="KW-0472">Membrane</keyword>
<organism evidence="7">
    <name type="scientific">Photinus pyralis</name>
    <name type="common">Common eastern firefly</name>
    <name type="synonym">Lampyris pyralis</name>
    <dbReference type="NCBI Taxonomy" id="7054"/>
    <lineage>
        <taxon>Eukaryota</taxon>
        <taxon>Metazoa</taxon>
        <taxon>Ecdysozoa</taxon>
        <taxon>Arthropoda</taxon>
        <taxon>Hexapoda</taxon>
        <taxon>Insecta</taxon>
        <taxon>Pterygota</taxon>
        <taxon>Neoptera</taxon>
        <taxon>Endopterygota</taxon>
        <taxon>Coleoptera</taxon>
        <taxon>Polyphaga</taxon>
        <taxon>Elateriformia</taxon>
        <taxon>Elateroidea</taxon>
        <taxon>Lampyridae</taxon>
        <taxon>Lampyrinae</taxon>
        <taxon>Photinus</taxon>
    </lineage>
</organism>
<reference evidence="8" key="3">
    <citation type="submission" date="2019-08" db="EMBL/GenBank/DDBJ databases">
        <authorList>
            <consortium name="Photinus pyralis genome working group"/>
            <person name="Fallon T.R."/>
            <person name="Sander Lower S.E."/>
            <person name="Weng J.-K."/>
        </authorList>
    </citation>
    <scope>NUCLEOTIDE SEQUENCE</scope>
    <source>
        <strain evidence="8">1611_PpyrPB1</strain>
        <tissue evidence="8">Whole body</tissue>
    </source>
</reference>
<evidence type="ECO:0000256" key="5">
    <source>
        <dbReference type="SAM" id="Phobius"/>
    </source>
</evidence>
<feature type="transmembrane region" description="Helical" evidence="5">
    <location>
        <begin position="109"/>
        <end position="124"/>
    </location>
</feature>
<dbReference type="OrthoDB" id="6133115at2759"/>
<evidence type="ECO:0000259" key="6">
    <source>
        <dbReference type="PROSITE" id="PS50850"/>
    </source>
</evidence>
<evidence type="ECO:0000313" key="9">
    <source>
        <dbReference type="Proteomes" id="UP000327044"/>
    </source>
</evidence>
<dbReference type="FunFam" id="1.20.1250.20:FF:000249">
    <property type="entry name" value="facilitated trehalose transporter Tret1"/>
    <property type="match status" value="1"/>
</dbReference>
<dbReference type="InterPro" id="IPR005828">
    <property type="entry name" value="MFS_sugar_transport-like"/>
</dbReference>
<feature type="transmembrane region" description="Helical" evidence="5">
    <location>
        <begin position="468"/>
        <end position="486"/>
    </location>
</feature>
<dbReference type="InParanoid" id="A0A1Y1LG83"/>
<gene>
    <name evidence="8" type="ORF">PPYR_08802</name>
</gene>
<reference evidence="8 9" key="2">
    <citation type="journal article" date="2018" name="Elife">
        <title>Firefly genomes illuminate parallel origins of bioluminescence in beetles.</title>
        <authorList>
            <person name="Fallon T.R."/>
            <person name="Lower S.E."/>
            <person name="Chang C.H."/>
            <person name="Bessho-Uehara M."/>
            <person name="Martin G.J."/>
            <person name="Bewick A.J."/>
            <person name="Behringer M."/>
            <person name="Debat H.J."/>
            <person name="Wong I."/>
            <person name="Day J.C."/>
            <person name="Suvorov A."/>
            <person name="Silva C.J."/>
            <person name="Stanger-Hall K.F."/>
            <person name="Hall D.W."/>
            <person name="Schmitz R.J."/>
            <person name="Nelson D.R."/>
            <person name="Lewis S.M."/>
            <person name="Shigenobu S."/>
            <person name="Bybee S.M."/>
            <person name="Larracuente A.M."/>
            <person name="Oba Y."/>
            <person name="Weng J.K."/>
        </authorList>
    </citation>
    <scope>NUCLEOTIDE SEQUENCE [LARGE SCALE GENOMIC DNA]</scope>
    <source>
        <strain evidence="8">1611_PpyrPB1</strain>
        <tissue evidence="8">Whole body</tissue>
    </source>
</reference>
<feature type="transmembrane region" description="Helical" evidence="5">
    <location>
        <begin position="352"/>
        <end position="374"/>
    </location>
</feature>
<evidence type="ECO:0000256" key="4">
    <source>
        <dbReference type="ARBA" id="ARBA00023136"/>
    </source>
</evidence>
<feature type="transmembrane region" description="Helical" evidence="5">
    <location>
        <begin position="191"/>
        <end position="209"/>
    </location>
</feature>
<dbReference type="SUPFAM" id="SSF103473">
    <property type="entry name" value="MFS general substrate transporter"/>
    <property type="match status" value="1"/>
</dbReference>
<proteinExistence type="predicted"/>
<dbReference type="InterPro" id="IPR020846">
    <property type="entry name" value="MFS_dom"/>
</dbReference>
<dbReference type="EMBL" id="GEZM01062131">
    <property type="protein sequence ID" value="JAV70027.1"/>
    <property type="molecule type" value="Transcribed_RNA"/>
</dbReference>
<dbReference type="GO" id="GO:0016020">
    <property type="term" value="C:membrane"/>
    <property type="evidence" value="ECO:0007669"/>
    <property type="project" value="UniProtKB-SubCell"/>
</dbReference>
<keyword evidence="2 5" id="KW-0812">Transmembrane</keyword>
<dbReference type="InterPro" id="IPR036259">
    <property type="entry name" value="MFS_trans_sf"/>
</dbReference>
<evidence type="ECO:0000313" key="8">
    <source>
        <dbReference type="EMBL" id="KAB0797809.1"/>
    </source>
</evidence>
<accession>A0A1Y1LG83</accession>
<name>A0A1Y1LG83_PHOPY</name>
<dbReference type="FunCoup" id="A0A1Y1LG83">
    <property type="interactions" value="67"/>
</dbReference>
<feature type="transmembrane region" description="Helical" evidence="5">
    <location>
        <begin position="164"/>
        <end position="185"/>
    </location>
</feature>
<evidence type="ECO:0000256" key="2">
    <source>
        <dbReference type="ARBA" id="ARBA00022692"/>
    </source>
</evidence>
<dbReference type="PANTHER" id="PTHR48021:SF39">
    <property type="entry name" value="MAJOR FACILITATOR SUPERFAMILY (MFS) PROFILE DOMAIN-CONTAINING PROTEIN"/>
    <property type="match status" value="1"/>
</dbReference>
<feature type="transmembrane region" description="Helical" evidence="5">
    <location>
        <begin position="77"/>
        <end position="97"/>
    </location>
</feature>
<feature type="domain" description="Major facilitator superfamily (MFS) profile" evidence="6">
    <location>
        <begin position="35"/>
        <end position="490"/>
    </location>
</feature>
<evidence type="ECO:0000256" key="3">
    <source>
        <dbReference type="ARBA" id="ARBA00022989"/>
    </source>
</evidence>
<feature type="transmembrane region" description="Helical" evidence="5">
    <location>
        <begin position="284"/>
        <end position="303"/>
    </location>
</feature>
<dbReference type="EMBL" id="VVIM01000006">
    <property type="protein sequence ID" value="KAB0797809.1"/>
    <property type="molecule type" value="Genomic_DNA"/>
</dbReference>
<keyword evidence="9" id="KW-1185">Reference proteome</keyword>
<comment type="subcellular location">
    <subcellularLocation>
        <location evidence="1">Membrane</location>
        <topology evidence="1">Multi-pass membrane protein</topology>
    </subcellularLocation>
</comment>
<dbReference type="AlphaFoldDB" id="A0A1Y1LG83"/>
<dbReference type="InterPro" id="IPR005829">
    <property type="entry name" value="Sugar_transporter_CS"/>
</dbReference>
<protein>
    <recommendedName>
        <fullName evidence="6">Major facilitator superfamily (MFS) profile domain-containing protein</fullName>
    </recommendedName>
</protein>
<feature type="transmembrane region" description="Helical" evidence="5">
    <location>
        <begin position="33"/>
        <end position="57"/>
    </location>
</feature>
<dbReference type="PANTHER" id="PTHR48021">
    <property type="match status" value="1"/>
</dbReference>
<feature type="transmembrane region" description="Helical" evidence="5">
    <location>
        <begin position="323"/>
        <end position="345"/>
    </location>
</feature>
<dbReference type="PROSITE" id="PS00217">
    <property type="entry name" value="SUGAR_TRANSPORT_2"/>
    <property type="match status" value="1"/>
</dbReference>
<feature type="transmembrane region" description="Helical" evidence="5">
    <location>
        <begin position="130"/>
        <end position="152"/>
    </location>
</feature>
<keyword evidence="3 5" id="KW-1133">Transmembrane helix</keyword>
<feature type="transmembrane region" description="Helical" evidence="5">
    <location>
        <begin position="399"/>
        <end position="424"/>
    </location>
</feature>
<dbReference type="InterPro" id="IPR050549">
    <property type="entry name" value="MFS_Trehalose_Transporter"/>
</dbReference>
<reference evidence="7" key="1">
    <citation type="journal article" date="2016" name="Sci. Rep.">
        <title>Molecular characterization of firefly nuptial gifts: a multi-omics approach sheds light on postcopulatory sexual selection.</title>
        <authorList>
            <person name="Al-Wathiqui N."/>
            <person name="Fallon T.R."/>
            <person name="South A."/>
            <person name="Weng J.K."/>
            <person name="Lewis S.M."/>
        </authorList>
    </citation>
    <scope>NUCLEOTIDE SEQUENCE</scope>
</reference>
<evidence type="ECO:0000256" key="1">
    <source>
        <dbReference type="ARBA" id="ARBA00004141"/>
    </source>
</evidence>